<keyword evidence="4" id="KW-0326">Glycosidase</keyword>
<dbReference type="SUPFAM" id="SSF51445">
    <property type="entry name" value="(Trans)glycosidases"/>
    <property type="match status" value="1"/>
</dbReference>
<dbReference type="GO" id="GO:0004348">
    <property type="term" value="F:glucosylceramidase activity"/>
    <property type="evidence" value="ECO:0007669"/>
    <property type="project" value="InterPro"/>
</dbReference>
<feature type="signal peptide" evidence="5">
    <location>
        <begin position="1"/>
        <end position="30"/>
    </location>
</feature>
<dbReference type="Pfam" id="PF02055">
    <property type="entry name" value="Glyco_hydro_30"/>
    <property type="match status" value="1"/>
</dbReference>
<dbReference type="PANTHER" id="PTHR11069">
    <property type="entry name" value="GLUCOSYLCERAMIDASE"/>
    <property type="match status" value="1"/>
</dbReference>
<dbReference type="Proteomes" id="UP000199735">
    <property type="component" value="Unassembled WGS sequence"/>
</dbReference>
<comment type="similarity">
    <text evidence="1 4">Belongs to the glycosyl hydrolase 30 family.</text>
</comment>
<evidence type="ECO:0000313" key="8">
    <source>
        <dbReference type="EMBL" id="SEM81728.1"/>
    </source>
</evidence>
<evidence type="ECO:0000313" key="9">
    <source>
        <dbReference type="Proteomes" id="UP000199735"/>
    </source>
</evidence>
<gene>
    <name evidence="8" type="ORF">SAMN04489762_1117</name>
</gene>
<feature type="domain" description="Glycosyl hydrolase family 30 beta sandwich" evidence="7">
    <location>
        <begin position="422"/>
        <end position="483"/>
    </location>
</feature>
<evidence type="ECO:0000256" key="1">
    <source>
        <dbReference type="ARBA" id="ARBA00005382"/>
    </source>
</evidence>
<sequence>MRGVKRKSKPLFVVLIAVLTMSMFPGSTLAKPRQEEVKVWFSSENAPADRSWYDEPKEIKYKLDQQSSLKITKEKEINGTTIFVDPDRQYQEMLGVGTSLEESSIYNLSKMAPGKRKQALKDLFDPKKGIGMDVIRITIGTSDFTAQDAFYTYNDIPITETDYDLREFSIQRDIDLNIVSTLKEALKINPDIKIFASPWSPPAWMKTNKSLIGGKLEEGNTEVLAAYYRKFVQSYESQGIPIYAMTMQNEPLLEIDYPSMYMPPEQQRELAILLRNELDNHHLDTKLWTFDHNFSEARDYVSTVFEDEAAEESIDGIAFHDYAGDPKSMGEISRAYSDKTIHFTERSVWGTAGADRIAQYFRNGAASYNAWVTMLDSNINTHHWIGTPDPTMLIQNAENVNKYWKIPMYYMTGNYSKFVDRGAKRIDSNYGYKDSVTNVSFLNPDNSIVTVVINQTDKAQKFRVVSGGKQFAATLPAGTVGTYEWSRPSQQENNNLIENASFETGTLDQWTERNNGVSAHKADADEPFTGIYKLTHWHWDAYKQQSAQKVKNIPDGTYEASVWVRSGGGQNELRFFAKDYGGAKKVADIGSSPVTSYTQYKIDDIHVTSGQIEVGVCSDANAGNWAVFDRFELKKKRNKQVIC</sequence>
<evidence type="ECO:0000256" key="3">
    <source>
        <dbReference type="ARBA" id="ARBA00022801"/>
    </source>
</evidence>
<dbReference type="InterPro" id="IPR033452">
    <property type="entry name" value="GH30_C"/>
</dbReference>
<keyword evidence="2 5" id="KW-0732">Signal</keyword>
<dbReference type="PANTHER" id="PTHR11069:SF23">
    <property type="entry name" value="LYSOSOMAL ACID GLUCOSYLCERAMIDASE"/>
    <property type="match status" value="1"/>
</dbReference>
<dbReference type="AlphaFoldDB" id="A0AAX2EDA5"/>
<evidence type="ECO:0000259" key="6">
    <source>
        <dbReference type="Pfam" id="PF02055"/>
    </source>
</evidence>
<evidence type="ECO:0000256" key="4">
    <source>
        <dbReference type="RuleBase" id="RU361188"/>
    </source>
</evidence>
<dbReference type="Gene3D" id="2.60.120.260">
    <property type="entry name" value="Galactose-binding domain-like"/>
    <property type="match status" value="1"/>
</dbReference>
<evidence type="ECO:0000259" key="7">
    <source>
        <dbReference type="Pfam" id="PF17189"/>
    </source>
</evidence>
<comment type="caution">
    <text evidence="8">The sequence shown here is derived from an EMBL/GenBank/DDBJ whole genome shotgun (WGS) entry which is preliminary data.</text>
</comment>
<protein>
    <submittedName>
        <fullName evidence="8">Glucosylceramidase</fullName>
    </submittedName>
</protein>
<proteinExistence type="inferred from homology"/>
<dbReference type="Gene3D" id="2.60.40.1180">
    <property type="entry name" value="Golgi alpha-mannosidase II"/>
    <property type="match status" value="1"/>
</dbReference>
<dbReference type="InterPro" id="IPR033453">
    <property type="entry name" value="Glyco_hydro_30_TIM-barrel"/>
</dbReference>
<feature type="chain" id="PRO_5043556085" evidence="5">
    <location>
        <begin position="31"/>
        <end position="643"/>
    </location>
</feature>
<dbReference type="EMBL" id="FOCD01000001">
    <property type="protein sequence ID" value="SEM81728.1"/>
    <property type="molecule type" value="Genomic_DNA"/>
</dbReference>
<dbReference type="GO" id="GO:0016020">
    <property type="term" value="C:membrane"/>
    <property type="evidence" value="ECO:0007669"/>
    <property type="project" value="GOC"/>
</dbReference>
<accession>A0AAX2EDA5</accession>
<dbReference type="SUPFAM" id="SSF51011">
    <property type="entry name" value="Glycosyl hydrolase domain"/>
    <property type="match status" value="1"/>
</dbReference>
<feature type="domain" description="Glycosyl hydrolase family 30 TIM-barrel" evidence="6">
    <location>
        <begin position="95"/>
        <end position="419"/>
    </location>
</feature>
<dbReference type="Pfam" id="PF17189">
    <property type="entry name" value="Glyco_hydro_30C"/>
    <property type="match status" value="1"/>
</dbReference>
<organism evidence="8 9">
    <name type="scientific">Terribacillus saccharophilus</name>
    <dbReference type="NCBI Taxonomy" id="361277"/>
    <lineage>
        <taxon>Bacteria</taxon>
        <taxon>Bacillati</taxon>
        <taxon>Bacillota</taxon>
        <taxon>Bacilli</taxon>
        <taxon>Bacillales</taxon>
        <taxon>Bacillaceae</taxon>
        <taxon>Terribacillus</taxon>
    </lineage>
</organism>
<dbReference type="GO" id="GO:0006680">
    <property type="term" value="P:glucosylceramide catabolic process"/>
    <property type="evidence" value="ECO:0007669"/>
    <property type="project" value="TreeGrafter"/>
</dbReference>
<evidence type="ECO:0000256" key="5">
    <source>
        <dbReference type="SAM" id="SignalP"/>
    </source>
</evidence>
<keyword evidence="3 4" id="KW-0378">Hydrolase</keyword>
<dbReference type="InterPro" id="IPR017853">
    <property type="entry name" value="GH"/>
</dbReference>
<dbReference type="InterPro" id="IPR013780">
    <property type="entry name" value="Glyco_hydro_b"/>
</dbReference>
<reference evidence="8 9" key="1">
    <citation type="submission" date="2016-10" db="EMBL/GenBank/DDBJ databases">
        <authorList>
            <person name="Varghese N."/>
            <person name="Submissions S."/>
        </authorList>
    </citation>
    <scope>NUCLEOTIDE SEQUENCE [LARGE SCALE GENOMIC DNA]</scope>
    <source>
        <strain evidence="8 9">DSM 21619</strain>
    </source>
</reference>
<evidence type="ECO:0000256" key="2">
    <source>
        <dbReference type="ARBA" id="ARBA00022729"/>
    </source>
</evidence>
<dbReference type="InterPro" id="IPR001139">
    <property type="entry name" value="Glyco_hydro_30"/>
</dbReference>
<name>A0AAX2EDA5_9BACI</name>
<dbReference type="Gene3D" id="3.20.20.80">
    <property type="entry name" value="Glycosidases"/>
    <property type="match status" value="1"/>
</dbReference>